<dbReference type="InterPro" id="IPR012467">
    <property type="entry name" value="DUF1684"/>
</dbReference>
<evidence type="ECO:0000256" key="1">
    <source>
        <dbReference type="SAM" id="MobiDB-lite"/>
    </source>
</evidence>
<dbReference type="PANTHER" id="PTHR41913">
    <property type="entry name" value="DUF1684 DOMAIN-CONTAINING PROTEIN"/>
    <property type="match status" value="1"/>
</dbReference>
<dbReference type="Proteomes" id="UP001059380">
    <property type="component" value="Chromosome"/>
</dbReference>
<dbReference type="PANTHER" id="PTHR41913:SF1">
    <property type="entry name" value="DUF1684 DOMAIN-CONTAINING PROTEIN"/>
    <property type="match status" value="1"/>
</dbReference>
<reference evidence="3" key="1">
    <citation type="submission" date="2021-04" db="EMBL/GenBank/DDBJ databases">
        <title>Phylogenetic analysis of Acidobacteriaceae.</title>
        <authorList>
            <person name="Qiu L."/>
            <person name="Zhang Q."/>
        </authorList>
    </citation>
    <scope>NUCLEOTIDE SEQUENCE</scope>
    <source>
        <strain evidence="3">DSM 25168</strain>
    </source>
</reference>
<dbReference type="AlphaFoldDB" id="A0A9J7BNE3"/>
<evidence type="ECO:0000313" key="4">
    <source>
        <dbReference type="Proteomes" id="UP001059380"/>
    </source>
</evidence>
<protein>
    <submittedName>
        <fullName evidence="3">DUF1684 domain-containing protein</fullName>
    </submittedName>
</protein>
<evidence type="ECO:0000313" key="3">
    <source>
        <dbReference type="EMBL" id="UWZ84033.1"/>
    </source>
</evidence>
<name>A0A9J7BNE3_9BACT</name>
<feature type="signal peptide" evidence="2">
    <location>
        <begin position="1"/>
        <end position="22"/>
    </location>
</feature>
<gene>
    <name evidence="3" type="ORF">MOP44_26180</name>
</gene>
<feature type="region of interest" description="Disordered" evidence="1">
    <location>
        <begin position="112"/>
        <end position="131"/>
    </location>
</feature>
<organism evidence="3 4">
    <name type="scientific">Occallatibacter riparius</name>
    <dbReference type="NCBI Taxonomy" id="1002689"/>
    <lineage>
        <taxon>Bacteria</taxon>
        <taxon>Pseudomonadati</taxon>
        <taxon>Acidobacteriota</taxon>
        <taxon>Terriglobia</taxon>
        <taxon>Terriglobales</taxon>
        <taxon>Acidobacteriaceae</taxon>
        <taxon>Occallatibacter</taxon>
    </lineage>
</organism>
<dbReference type="RefSeq" id="WP_260793537.1">
    <property type="nucleotide sequence ID" value="NZ_CP093313.1"/>
</dbReference>
<accession>A0A9J7BNE3</accession>
<proteinExistence type="predicted"/>
<dbReference type="Pfam" id="PF07920">
    <property type="entry name" value="DUF1684"/>
    <property type="match status" value="1"/>
</dbReference>
<dbReference type="KEGG" id="orp:MOP44_26180"/>
<keyword evidence="4" id="KW-1185">Reference proteome</keyword>
<feature type="chain" id="PRO_5039920648" evidence="2">
    <location>
        <begin position="23"/>
        <end position="316"/>
    </location>
</feature>
<dbReference type="EMBL" id="CP093313">
    <property type="protein sequence ID" value="UWZ84033.1"/>
    <property type="molecule type" value="Genomic_DNA"/>
</dbReference>
<sequence length="316" mass="34908">MRRLPAILLLHTLAFLSPALHAQTAPAPSRSDAEAGWRKQLETWRAQREHEISAPDGWLTLVALDWLKPGVNTIGSAADNSVRIPNAPDHVGLLTVSGKTVQLLAPHDGFPSDLKLDNGPAREGPLSADDRHPSTFTWHSLTMVILPRGDRYAVRVKDANSSARTTFHGLHWYAPDLHYTVEAKWIPSNPPRSLKIPTVVGTVLTLPAPGTAEFTLNGKTLRLEPVLESPDDTALFFILRDETSKTTTYQAGRFLRTNFPDHGLKNPGTLIIDFNQIYNPPCAYTPYATCPLPPEQNRLPVPIEAGEQRYSQSQSQ</sequence>
<keyword evidence="2" id="KW-0732">Signal</keyword>
<evidence type="ECO:0000256" key="2">
    <source>
        <dbReference type="SAM" id="SignalP"/>
    </source>
</evidence>